<evidence type="ECO:0000256" key="8">
    <source>
        <dbReference type="ARBA" id="ARBA00022989"/>
    </source>
</evidence>
<dbReference type="Pfam" id="PF00512">
    <property type="entry name" value="HisKA"/>
    <property type="match status" value="1"/>
</dbReference>
<dbReference type="PRINTS" id="PR00344">
    <property type="entry name" value="BCTRLSENSOR"/>
</dbReference>
<dbReference type="Gene3D" id="1.10.287.130">
    <property type="match status" value="1"/>
</dbReference>
<evidence type="ECO:0000256" key="9">
    <source>
        <dbReference type="ARBA" id="ARBA00023012"/>
    </source>
</evidence>
<dbReference type="InterPro" id="IPR047669">
    <property type="entry name" value="MtrAB_MtrB"/>
</dbReference>
<evidence type="ECO:0000256" key="3">
    <source>
        <dbReference type="ARBA" id="ARBA00012438"/>
    </source>
</evidence>
<dbReference type="InterPro" id="IPR036890">
    <property type="entry name" value="HATPase_C_sf"/>
</dbReference>
<evidence type="ECO:0000256" key="5">
    <source>
        <dbReference type="ARBA" id="ARBA00022679"/>
    </source>
</evidence>
<evidence type="ECO:0000256" key="12">
    <source>
        <dbReference type="SAM" id="Phobius"/>
    </source>
</evidence>
<dbReference type="Pfam" id="PF00672">
    <property type="entry name" value="HAMP"/>
    <property type="match status" value="1"/>
</dbReference>
<dbReference type="CDD" id="cd00082">
    <property type="entry name" value="HisKA"/>
    <property type="match status" value="1"/>
</dbReference>
<proteinExistence type="predicted"/>
<dbReference type="EMBL" id="JAUSQZ010000001">
    <property type="protein sequence ID" value="MDP9825385.1"/>
    <property type="molecule type" value="Genomic_DNA"/>
</dbReference>
<dbReference type="CDD" id="cd00075">
    <property type="entry name" value="HATPase"/>
    <property type="match status" value="1"/>
</dbReference>
<dbReference type="EC" id="2.7.13.3" evidence="3"/>
<dbReference type="InterPro" id="IPR036097">
    <property type="entry name" value="HisK_dim/P_sf"/>
</dbReference>
<reference evidence="15 16" key="1">
    <citation type="submission" date="2023-07" db="EMBL/GenBank/DDBJ databases">
        <title>Sequencing the genomes of 1000 actinobacteria strains.</title>
        <authorList>
            <person name="Klenk H.-P."/>
        </authorList>
    </citation>
    <scope>NUCLEOTIDE SEQUENCE [LARGE SCALE GENOMIC DNA]</scope>
    <source>
        <strain evidence="15 16">DSM 44388</strain>
    </source>
</reference>
<keyword evidence="12" id="KW-0472">Membrane</keyword>
<evidence type="ECO:0000313" key="16">
    <source>
        <dbReference type="Proteomes" id="UP001235712"/>
    </source>
</evidence>
<keyword evidence="9" id="KW-0902">Two-component regulatory system</keyword>
<dbReference type="PROSITE" id="PS50885">
    <property type="entry name" value="HAMP"/>
    <property type="match status" value="1"/>
</dbReference>
<keyword evidence="5 15" id="KW-0808">Transferase</keyword>
<dbReference type="PROSITE" id="PS50109">
    <property type="entry name" value="HIS_KIN"/>
    <property type="match status" value="1"/>
</dbReference>
<keyword evidence="7 15" id="KW-0418">Kinase</keyword>
<feature type="domain" description="Histidine kinase" evidence="13">
    <location>
        <begin position="412"/>
        <end position="630"/>
    </location>
</feature>
<evidence type="ECO:0000256" key="7">
    <source>
        <dbReference type="ARBA" id="ARBA00022777"/>
    </source>
</evidence>
<dbReference type="SMART" id="SM00387">
    <property type="entry name" value="HATPase_c"/>
    <property type="match status" value="1"/>
</dbReference>
<dbReference type="InterPro" id="IPR003594">
    <property type="entry name" value="HATPase_dom"/>
</dbReference>
<feature type="domain" description="HAMP" evidence="14">
    <location>
        <begin position="345"/>
        <end position="397"/>
    </location>
</feature>
<dbReference type="SUPFAM" id="SSF158472">
    <property type="entry name" value="HAMP domain-like"/>
    <property type="match status" value="1"/>
</dbReference>
<dbReference type="Gene3D" id="3.30.565.10">
    <property type="entry name" value="Histidine kinase-like ATPase, C-terminal domain"/>
    <property type="match status" value="1"/>
</dbReference>
<evidence type="ECO:0000259" key="14">
    <source>
        <dbReference type="PROSITE" id="PS50885"/>
    </source>
</evidence>
<dbReference type="CDD" id="cd06225">
    <property type="entry name" value="HAMP"/>
    <property type="match status" value="1"/>
</dbReference>
<evidence type="ECO:0000256" key="6">
    <source>
        <dbReference type="ARBA" id="ARBA00022692"/>
    </source>
</evidence>
<feature type="region of interest" description="Disordered" evidence="11">
    <location>
        <begin position="646"/>
        <end position="675"/>
    </location>
</feature>
<dbReference type="InterPro" id="IPR004358">
    <property type="entry name" value="Sig_transdc_His_kin-like_C"/>
</dbReference>
<keyword evidence="4" id="KW-0597">Phosphoprotein</keyword>
<dbReference type="InterPro" id="IPR050736">
    <property type="entry name" value="Sensor_HK_Regulatory"/>
</dbReference>
<keyword evidence="8 12" id="KW-1133">Transmembrane helix</keyword>
<comment type="caution">
    <text evidence="15">The sequence shown here is derived from an EMBL/GenBank/DDBJ whole genome shotgun (WGS) entry which is preliminary data.</text>
</comment>
<dbReference type="SUPFAM" id="SSF55874">
    <property type="entry name" value="ATPase domain of HSP90 chaperone/DNA topoisomerase II/histidine kinase"/>
    <property type="match status" value="1"/>
</dbReference>
<protein>
    <recommendedName>
        <fullName evidence="10">Sensor histidine kinase MtrB</fullName>
        <ecNumber evidence="3">2.7.13.3</ecNumber>
    </recommendedName>
</protein>
<dbReference type="PANTHER" id="PTHR43711:SF1">
    <property type="entry name" value="HISTIDINE KINASE 1"/>
    <property type="match status" value="1"/>
</dbReference>
<keyword evidence="6 12" id="KW-0812">Transmembrane</keyword>
<dbReference type="InterPro" id="IPR003660">
    <property type="entry name" value="HAMP_dom"/>
</dbReference>
<sequence>MATGSPTPPGGPAGEPAGTEQGNGADAVVQGEIVEPAEPMADASGPVEPEGSPSESAGNTPADSPAESPSDSPGDPVEPAVRSRFVPGRKAVRRPATQEVVRVTPPPRPQPRASRRLVGRLRRGVLSRAKKLLKQIRRRWSRSMRLRVVATTMLLGLGVVLVVGNFLLMRIRDGLIDSRTETAMAEAASLTEEANTVLAANDYPDAARQESNINDLLAQLQGPEGTDTREVILRRAQRSTQPTELKDRATPGVPLSVVPQTLRDAVNSRGRQQSQITTIPSTGGRIPALAVGTIINIPLSGDYELYFVFPLEREQQILDLVRRTLLPSGLGLVLLVGGVAYVITRQVVTPIRQAAETAEQLASGRLDKRMKVRGQDDIARLGRAFNGMAASLERQIHQLEELSRVQRRFVSDVSHELRTPLTTIRMASEVIHESRDELPDPVLRRSAELLQTQLDRFESLLGDLLEISRFDAGAAVLDVESVDVRELAERVVDNLVPLAERKGSTIVLQLSLQPCVAEVDSRRVERVVRNLVGNAIEHGEGRPIEVQVAESSDAVAIAVRDHGVGLSSEELSMVFNRFWRADPARARTTGGTGLGLSISQEDAHLHGGWLQVWGEPGVGAVFRLTLPKKVGALLVGSPLPLVPHLGTDTGSLPMLTAGPDWEDRLEEPEEGPGQS</sequence>
<feature type="transmembrane region" description="Helical" evidence="12">
    <location>
        <begin position="146"/>
        <end position="169"/>
    </location>
</feature>
<evidence type="ECO:0000313" key="15">
    <source>
        <dbReference type="EMBL" id="MDP9825385.1"/>
    </source>
</evidence>
<dbReference type="GO" id="GO:0004673">
    <property type="term" value="F:protein histidine kinase activity"/>
    <property type="evidence" value="ECO:0007669"/>
    <property type="project" value="UniProtKB-EC"/>
</dbReference>
<name>A0ABT9NY98_9ACTN</name>
<dbReference type="PANTHER" id="PTHR43711">
    <property type="entry name" value="TWO-COMPONENT HISTIDINE KINASE"/>
    <property type="match status" value="1"/>
</dbReference>
<feature type="region of interest" description="Disordered" evidence="11">
    <location>
        <begin position="1"/>
        <end position="113"/>
    </location>
</feature>
<keyword evidence="16" id="KW-1185">Reference proteome</keyword>
<dbReference type="Pfam" id="PF02518">
    <property type="entry name" value="HATPase_c"/>
    <property type="match status" value="1"/>
</dbReference>
<dbReference type="RefSeq" id="WP_307239107.1">
    <property type="nucleotide sequence ID" value="NZ_JAUSQZ010000001.1"/>
</dbReference>
<evidence type="ECO:0000259" key="13">
    <source>
        <dbReference type="PROSITE" id="PS50109"/>
    </source>
</evidence>
<dbReference type="InterPro" id="IPR003661">
    <property type="entry name" value="HisK_dim/P_dom"/>
</dbReference>
<dbReference type="InterPro" id="IPR005467">
    <property type="entry name" value="His_kinase_dom"/>
</dbReference>
<dbReference type="Proteomes" id="UP001235712">
    <property type="component" value="Unassembled WGS sequence"/>
</dbReference>
<accession>A0ABT9NY98</accession>
<feature type="compositionally biased region" description="Low complexity" evidence="11">
    <location>
        <begin position="61"/>
        <end position="75"/>
    </location>
</feature>
<dbReference type="SMART" id="SM00304">
    <property type="entry name" value="HAMP"/>
    <property type="match status" value="1"/>
</dbReference>
<dbReference type="SUPFAM" id="SSF47384">
    <property type="entry name" value="Homodimeric domain of signal transducing histidine kinase"/>
    <property type="match status" value="1"/>
</dbReference>
<organism evidence="15 16">
    <name type="scientific">Kineosporia succinea</name>
    <dbReference type="NCBI Taxonomy" id="84632"/>
    <lineage>
        <taxon>Bacteria</taxon>
        <taxon>Bacillati</taxon>
        <taxon>Actinomycetota</taxon>
        <taxon>Actinomycetes</taxon>
        <taxon>Kineosporiales</taxon>
        <taxon>Kineosporiaceae</taxon>
        <taxon>Kineosporia</taxon>
    </lineage>
</organism>
<gene>
    <name evidence="15" type="ORF">J2S57_001134</name>
</gene>
<feature type="compositionally biased region" description="Acidic residues" evidence="11">
    <location>
        <begin position="663"/>
        <end position="675"/>
    </location>
</feature>
<dbReference type="NCBIfam" id="NF040691">
    <property type="entry name" value="MtrAB_MtrB"/>
    <property type="match status" value="1"/>
</dbReference>
<evidence type="ECO:0000256" key="4">
    <source>
        <dbReference type="ARBA" id="ARBA00022553"/>
    </source>
</evidence>
<dbReference type="SMART" id="SM00388">
    <property type="entry name" value="HisKA"/>
    <property type="match status" value="1"/>
</dbReference>
<evidence type="ECO:0000256" key="11">
    <source>
        <dbReference type="SAM" id="MobiDB-lite"/>
    </source>
</evidence>
<dbReference type="Gene3D" id="6.10.340.10">
    <property type="match status" value="1"/>
</dbReference>
<evidence type="ECO:0000256" key="10">
    <source>
        <dbReference type="ARBA" id="ARBA00035305"/>
    </source>
</evidence>
<comment type="subcellular location">
    <subcellularLocation>
        <location evidence="2">Cell membrane</location>
    </subcellularLocation>
</comment>
<comment type="catalytic activity">
    <reaction evidence="1">
        <text>ATP + protein L-histidine = ADP + protein N-phospho-L-histidine.</text>
        <dbReference type="EC" id="2.7.13.3"/>
    </reaction>
</comment>
<evidence type="ECO:0000256" key="2">
    <source>
        <dbReference type="ARBA" id="ARBA00004236"/>
    </source>
</evidence>
<feature type="compositionally biased region" description="Pro residues" evidence="11">
    <location>
        <begin position="1"/>
        <end position="11"/>
    </location>
</feature>
<evidence type="ECO:0000256" key="1">
    <source>
        <dbReference type="ARBA" id="ARBA00000085"/>
    </source>
</evidence>